<organism evidence="2 3">
    <name type="scientific">Metabacillus bambusae</name>
    <dbReference type="NCBI Taxonomy" id="2795218"/>
    <lineage>
        <taxon>Bacteria</taxon>
        <taxon>Bacillati</taxon>
        <taxon>Bacillota</taxon>
        <taxon>Bacilli</taxon>
        <taxon>Bacillales</taxon>
        <taxon>Bacillaceae</taxon>
        <taxon>Metabacillus</taxon>
    </lineage>
</organism>
<dbReference type="InterPro" id="IPR023606">
    <property type="entry name" value="CoA-Trfase_III_dom_1_sf"/>
</dbReference>
<protein>
    <submittedName>
        <fullName evidence="2">CoA transferase</fullName>
    </submittedName>
</protein>
<keyword evidence="3" id="KW-1185">Reference proteome</keyword>
<dbReference type="Gene3D" id="3.40.50.10540">
    <property type="entry name" value="Crotonobetainyl-coa:carnitine coa-transferase, domain 1"/>
    <property type="match status" value="1"/>
</dbReference>
<evidence type="ECO:0000256" key="1">
    <source>
        <dbReference type="ARBA" id="ARBA00022679"/>
    </source>
</evidence>
<keyword evidence="1 2" id="KW-0808">Transferase</keyword>
<dbReference type="SUPFAM" id="SSF89796">
    <property type="entry name" value="CoA-transferase family III (CaiB/BaiF)"/>
    <property type="match status" value="1"/>
</dbReference>
<gene>
    <name evidence="2" type="ORF">I7822_29650</name>
</gene>
<sequence length="168" mass="17750">IRVDLKHPRGLDLVQRLAEGSDVLVENFRPGTAARLGLGYQDLAELNPRLIYASISGYGQTGPWSTRPGYDAIAQAQSGMMSITGEPGGAPVRPGVPTADIGAGMWATIGVLAALRARELTGRGQHVDVSLFDGQLAWLSYVASGYFATGELPCRFGSAHPTIVPFQA</sequence>
<reference evidence="2 3" key="1">
    <citation type="submission" date="2021-03" db="EMBL/GenBank/DDBJ databases">
        <title>Whole genome sequence of Metabacillus bambusae BG109.</title>
        <authorList>
            <person name="Jeong J.W."/>
        </authorList>
    </citation>
    <scope>NUCLEOTIDE SEQUENCE [LARGE SCALE GENOMIC DNA]</scope>
    <source>
        <strain evidence="2 3">BG109</strain>
    </source>
</reference>
<dbReference type="PANTHER" id="PTHR48207">
    <property type="entry name" value="SUCCINATE--HYDROXYMETHYLGLUTARATE COA-TRANSFERASE"/>
    <property type="match status" value="1"/>
</dbReference>
<dbReference type="Pfam" id="PF02515">
    <property type="entry name" value="CoA_transf_3"/>
    <property type="match status" value="1"/>
</dbReference>
<dbReference type="PANTHER" id="PTHR48207:SF3">
    <property type="entry name" value="SUCCINATE--HYDROXYMETHYLGLUTARATE COA-TRANSFERASE"/>
    <property type="match status" value="1"/>
</dbReference>
<feature type="non-terminal residue" evidence="2">
    <location>
        <position position="1"/>
    </location>
</feature>
<dbReference type="InterPro" id="IPR050483">
    <property type="entry name" value="CoA-transferase_III_domain"/>
</dbReference>
<dbReference type="Proteomes" id="UP000663981">
    <property type="component" value="Unassembled WGS sequence"/>
</dbReference>
<comment type="caution">
    <text evidence="2">The sequence shown here is derived from an EMBL/GenBank/DDBJ whole genome shotgun (WGS) entry which is preliminary data.</text>
</comment>
<dbReference type="EMBL" id="JAGDEL010000078">
    <property type="protein sequence ID" value="MBO1515717.1"/>
    <property type="molecule type" value="Genomic_DNA"/>
</dbReference>
<evidence type="ECO:0000313" key="2">
    <source>
        <dbReference type="EMBL" id="MBO1515717.1"/>
    </source>
</evidence>
<name>A0ABS3NBQ7_9BACI</name>
<accession>A0ABS3NBQ7</accession>
<evidence type="ECO:0000313" key="3">
    <source>
        <dbReference type="Proteomes" id="UP000663981"/>
    </source>
</evidence>
<proteinExistence type="predicted"/>
<dbReference type="InterPro" id="IPR003673">
    <property type="entry name" value="CoA-Trfase_fam_III"/>
</dbReference>
<dbReference type="GO" id="GO:0016740">
    <property type="term" value="F:transferase activity"/>
    <property type="evidence" value="ECO:0007669"/>
    <property type="project" value="UniProtKB-KW"/>
</dbReference>
<feature type="non-terminal residue" evidence="2">
    <location>
        <position position="168"/>
    </location>
</feature>